<gene>
    <name evidence="2" type="ORF">MNEG_6271</name>
</gene>
<dbReference type="EMBL" id="KK101223">
    <property type="protein sequence ID" value="KIZ01690.1"/>
    <property type="molecule type" value="Genomic_DNA"/>
</dbReference>
<accession>A0A0D2MEY3</accession>
<dbReference type="KEGG" id="mng:MNEG_6271"/>
<organism evidence="2 3">
    <name type="scientific">Monoraphidium neglectum</name>
    <dbReference type="NCBI Taxonomy" id="145388"/>
    <lineage>
        <taxon>Eukaryota</taxon>
        <taxon>Viridiplantae</taxon>
        <taxon>Chlorophyta</taxon>
        <taxon>core chlorophytes</taxon>
        <taxon>Chlorophyceae</taxon>
        <taxon>CS clade</taxon>
        <taxon>Sphaeropleales</taxon>
        <taxon>Selenastraceae</taxon>
        <taxon>Monoraphidium</taxon>
    </lineage>
</organism>
<evidence type="ECO:0000313" key="3">
    <source>
        <dbReference type="Proteomes" id="UP000054498"/>
    </source>
</evidence>
<dbReference type="Proteomes" id="UP000054498">
    <property type="component" value="Unassembled WGS sequence"/>
</dbReference>
<sequence length="259" mass="26268">MFGVVFRFLETPATGLLRGSSAGDAARALMRPTRALLLYANEMSRAATAVEPAPRSGELIDLRIRLRGGDPEAEDEEVDEWRAAREAERDEKNGAGSRAGAGGAGAGGEGGAAGASGTGGVGAVSSGGVPDGSQIAPGRRAELLQRLRLAGAWGALVMQHLAGMLQELEAKAPAQALAVLMPADAMAQGEQGPHSRLAQLRADLEGVAAAFKGAERAVEAAQRAAAAAAAAALGVGTGMGMGGTVQEQHEAMEEDFDFD</sequence>
<feature type="compositionally biased region" description="Gly residues" evidence="1">
    <location>
        <begin position="97"/>
        <end position="118"/>
    </location>
</feature>
<protein>
    <submittedName>
        <fullName evidence="2">Uncharacterized protein</fullName>
    </submittedName>
</protein>
<dbReference type="GeneID" id="25739147"/>
<evidence type="ECO:0000313" key="2">
    <source>
        <dbReference type="EMBL" id="KIZ01690.1"/>
    </source>
</evidence>
<dbReference type="AlphaFoldDB" id="A0A0D2MEY3"/>
<feature type="region of interest" description="Disordered" evidence="1">
    <location>
        <begin position="85"/>
        <end position="118"/>
    </location>
</feature>
<reference evidence="2 3" key="1">
    <citation type="journal article" date="2013" name="BMC Genomics">
        <title>Reconstruction of the lipid metabolism for the microalga Monoraphidium neglectum from its genome sequence reveals characteristics suitable for biofuel production.</title>
        <authorList>
            <person name="Bogen C."/>
            <person name="Al-Dilaimi A."/>
            <person name="Albersmeier A."/>
            <person name="Wichmann J."/>
            <person name="Grundmann M."/>
            <person name="Rupp O."/>
            <person name="Lauersen K.J."/>
            <person name="Blifernez-Klassen O."/>
            <person name="Kalinowski J."/>
            <person name="Goesmann A."/>
            <person name="Mussgnug J.H."/>
            <person name="Kruse O."/>
        </authorList>
    </citation>
    <scope>NUCLEOTIDE SEQUENCE [LARGE SCALE GENOMIC DNA]</scope>
    <source>
        <strain evidence="2 3">SAG 48.87</strain>
    </source>
</reference>
<evidence type="ECO:0000256" key="1">
    <source>
        <dbReference type="SAM" id="MobiDB-lite"/>
    </source>
</evidence>
<proteinExistence type="predicted"/>
<keyword evidence="3" id="KW-1185">Reference proteome</keyword>
<name>A0A0D2MEY3_9CHLO</name>
<dbReference type="RefSeq" id="XP_013900709.1">
    <property type="nucleotide sequence ID" value="XM_014045255.1"/>
</dbReference>